<dbReference type="Proteomes" id="UP001387364">
    <property type="component" value="Chromosome"/>
</dbReference>
<gene>
    <name evidence="1" type="ORF">WDJ61_13820</name>
</gene>
<dbReference type="EMBL" id="CP147404">
    <property type="protein sequence ID" value="WXB92325.1"/>
    <property type="molecule type" value="Genomic_DNA"/>
</dbReference>
<protein>
    <submittedName>
        <fullName evidence="1">Uncharacterized protein</fullName>
    </submittedName>
</protein>
<dbReference type="RefSeq" id="WP_338750707.1">
    <property type="nucleotide sequence ID" value="NZ_CP147404.1"/>
</dbReference>
<evidence type="ECO:0000313" key="1">
    <source>
        <dbReference type="EMBL" id="WXB92325.1"/>
    </source>
</evidence>
<accession>A0ABZ2N4S2</accession>
<evidence type="ECO:0000313" key="2">
    <source>
        <dbReference type="Proteomes" id="UP001387364"/>
    </source>
</evidence>
<reference evidence="1 2" key="1">
    <citation type="submission" date="2024-02" db="EMBL/GenBank/DDBJ databases">
        <title>Seven novel Bacillus-like species.</title>
        <authorList>
            <person name="Liu G."/>
        </authorList>
    </citation>
    <scope>NUCLEOTIDE SEQUENCE [LARGE SCALE GENOMIC DNA]</scope>
    <source>
        <strain evidence="1 2">FJAT-52991</strain>
    </source>
</reference>
<keyword evidence="2" id="KW-1185">Reference proteome</keyword>
<organism evidence="1 2">
    <name type="scientific">Bacillus kandeliae</name>
    <dbReference type="NCBI Taxonomy" id="3129297"/>
    <lineage>
        <taxon>Bacteria</taxon>
        <taxon>Bacillati</taxon>
        <taxon>Bacillota</taxon>
        <taxon>Bacilli</taxon>
        <taxon>Bacillales</taxon>
        <taxon>Bacillaceae</taxon>
        <taxon>Bacillus</taxon>
    </lineage>
</organism>
<name>A0ABZ2N4S2_9BACI</name>
<sequence>MNSNSYQWYPSPSHDWNQARKTHHYQQQFYNPQIQQLKYHTLSTVEPIVQHGLHEAQFTSYLHAMTEVSAISYLVGRGYDPQTAHRIVESWEVNEVF</sequence>
<proteinExistence type="predicted"/>